<evidence type="ECO:0000256" key="4">
    <source>
        <dbReference type="ARBA" id="ARBA00013204"/>
    </source>
</evidence>
<keyword evidence="7" id="KW-0005">Acetoin biosynthesis</keyword>
<dbReference type="Pfam" id="PF03306">
    <property type="entry name" value="AAL_decarboxy"/>
    <property type="match status" value="1"/>
</dbReference>
<dbReference type="AlphaFoldDB" id="A0A5C6E4I7"/>
<dbReference type="PANTHER" id="PTHR35524">
    <property type="entry name" value="ALPHA-ACETOLACTATE DECARBOXYLASE"/>
    <property type="match status" value="1"/>
</dbReference>
<evidence type="ECO:0000256" key="6">
    <source>
        <dbReference type="ARBA" id="ARBA00022793"/>
    </source>
</evidence>
<dbReference type="EC" id="4.1.1.5" evidence="4"/>
<evidence type="ECO:0000256" key="3">
    <source>
        <dbReference type="ARBA" id="ARBA00007106"/>
    </source>
</evidence>
<evidence type="ECO:0000256" key="1">
    <source>
        <dbReference type="ARBA" id="ARBA00001784"/>
    </source>
</evidence>
<dbReference type="RefSeq" id="WP_146598907.1">
    <property type="nucleotide sequence ID" value="NZ_SJPY01000002.1"/>
</dbReference>
<comment type="similarity">
    <text evidence="3">Belongs to the alpha-acetolactate decarboxylase family.</text>
</comment>
<organism evidence="9 10">
    <name type="scientific">Novipirellula aureliae</name>
    <dbReference type="NCBI Taxonomy" id="2527966"/>
    <lineage>
        <taxon>Bacteria</taxon>
        <taxon>Pseudomonadati</taxon>
        <taxon>Planctomycetota</taxon>
        <taxon>Planctomycetia</taxon>
        <taxon>Pirellulales</taxon>
        <taxon>Pirellulaceae</taxon>
        <taxon>Novipirellula</taxon>
    </lineage>
</organism>
<dbReference type="PANTHER" id="PTHR35524:SF1">
    <property type="entry name" value="ALPHA-ACETOLACTATE DECARBOXYLASE"/>
    <property type="match status" value="1"/>
</dbReference>
<keyword evidence="8 9" id="KW-0456">Lyase</keyword>
<accession>A0A5C6E4I7</accession>
<comment type="catalytic activity">
    <reaction evidence="1">
        <text>(2S)-2-acetolactate + H(+) = (R)-acetoin + CO2</text>
        <dbReference type="Rhea" id="RHEA:21580"/>
        <dbReference type="ChEBI" id="CHEBI:15378"/>
        <dbReference type="ChEBI" id="CHEBI:15686"/>
        <dbReference type="ChEBI" id="CHEBI:16526"/>
        <dbReference type="ChEBI" id="CHEBI:58476"/>
        <dbReference type="EC" id="4.1.1.5"/>
    </reaction>
</comment>
<dbReference type="Proteomes" id="UP000315471">
    <property type="component" value="Unassembled WGS sequence"/>
</dbReference>
<dbReference type="CDD" id="cd17299">
    <property type="entry name" value="acetolactate_decarboxylase"/>
    <property type="match status" value="1"/>
</dbReference>
<keyword evidence="10" id="KW-1185">Reference proteome</keyword>
<protein>
    <recommendedName>
        <fullName evidence="5">Alpha-acetolactate decarboxylase</fullName>
        <ecNumber evidence="4">4.1.1.5</ecNumber>
    </recommendedName>
</protein>
<dbReference type="OrthoDB" id="8612680at2"/>
<name>A0A5C6E4I7_9BACT</name>
<reference evidence="9 10" key="1">
    <citation type="submission" date="2019-02" db="EMBL/GenBank/DDBJ databases">
        <title>Deep-cultivation of Planctomycetes and their phenomic and genomic characterization uncovers novel biology.</title>
        <authorList>
            <person name="Wiegand S."/>
            <person name="Jogler M."/>
            <person name="Boedeker C."/>
            <person name="Pinto D."/>
            <person name="Vollmers J."/>
            <person name="Rivas-Marin E."/>
            <person name="Kohn T."/>
            <person name="Peeters S.H."/>
            <person name="Heuer A."/>
            <person name="Rast P."/>
            <person name="Oberbeckmann S."/>
            <person name="Bunk B."/>
            <person name="Jeske O."/>
            <person name="Meyerdierks A."/>
            <person name="Storesund J.E."/>
            <person name="Kallscheuer N."/>
            <person name="Luecker S."/>
            <person name="Lage O.M."/>
            <person name="Pohl T."/>
            <person name="Merkel B.J."/>
            <person name="Hornburger P."/>
            <person name="Mueller R.-W."/>
            <person name="Bruemmer F."/>
            <person name="Labrenz M."/>
            <person name="Spormann A.M."/>
            <person name="Op Den Camp H."/>
            <person name="Overmann J."/>
            <person name="Amann R."/>
            <person name="Jetten M.S.M."/>
            <person name="Mascher T."/>
            <person name="Medema M.H."/>
            <person name="Devos D.P."/>
            <person name="Kaster A.-K."/>
            <person name="Ovreas L."/>
            <person name="Rohde M."/>
            <person name="Galperin M.Y."/>
            <person name="Jogler C."/>
        </authorList>
    </citation>
    <scope>NUCLEOTIDE SEQUENCE [LARGE SCALE GENOMIC DNA]</scope>
    <source>
        <strain evidence="9 10">Q31b</strain>
    </source>
</reference>
<evidence type="ECO:0000256" key="7">
    <source>
        <dbReference type="ARBA" id="ARBA00023061"/>
    </source>
</evidence>
<dbReference type="UniPathway" id="UPA00626">
    <property type="reaction ID" value="UER00678"/>
</dbReference>
<gene>
    <name evidence="9" type="primary">aldB</name>
    <name evidence="9" type="ORF">Q31b_13740</name>
</gene>
<proteinExistence type="inferred from homology"/>
<dbReference type="EMBL" id="SJPY01000002">
    <property type="protein sequence ID" value="TWU43842.1"/>
    <property type="molecule type" value="Genomic_DNA"/>
</dbReference>
<comment type="caution">
    <text evidence="9">The sequence shown here is derived from an EMBL/GenBank/DDBJ whole genome shotgun (WGS) entry which is preliminary data.</text>
</comment>
<evidence type="ECO:0000313" key="9">
    <source>
        <dbReference type="EMBL" id="TWU43842.1"/>
    </source>
</evidence>
<evidence type="ECO:0000256" key="5">
    <source>
        <dbReference type="ARBA" id="ARBA00020164"/>
    </source>
</evidence>
<dbReference type="NCBIfam" id="TIGR01252">
    <property type="entry name" value="acetolac_decarb"/>
    <property type="match status" value="1"/>
</dbReference>
<dbReference type="GO" id="GO:0045151">
    <property type="term" value="P:acetoin biosynthetic process"/>
    <property type="evidence" value="ECO:0007669"/>
    <property type="project" value="UniProtKB-KW"/>
</dbReference>
<evidence type="ECO:0000256" key="2">
    <source>
        <dbReference type="ARBA" id="ARBA00005170"/>
    </source>
</evidence>
<keyword evidence="6" id="KW-0210">Decarboxylase</keyword>
<dbReference type="SUPFAM" id="SSF117856">
    <property type="entry name" value="AF0104/ALDC/Ptd012-like"/>
    <property type="match status" value="1"/>
</dbReference>
<evidence type="ECO:0000313" key="10">
    <source>
        <dbReference type="Proteomes" id="UP000315471"/>
    </source>
</evidence>
<dbReference type="GO" id="GO:0047605">
    <property type="term" value="F:acetolactate decarboxylase activity"/>
    <property type="evidence" value="ECO:0007669"/>
    <property type="project" value="UniProtKB-EC"/>
</dbReference>
<comment type="pathway">
    <text evidence="2">Polyol metabolism; (R,R)-butane-2,3-diol biosynthesis; (R,R)-butane-2,3-diol from pyruvate: step 2/3.</text>
</comment>
<dbReference type="InterPro" id="IPR005128">
    <property type="entry name" value="Acetolactate_a_deCO2ase"/>
</dbReference>
<evidence type="ECO:0000256" key="8">
    <source>
        <dbReference type="ARBA" id="ARBA00023239"/>
    </source>
</evidence>
<dbReference type="Gene3D" id="3.30.1330.80">
    <property type="entry name" value="Hypothetical protein, similar to alpha- acetolactate decarboxylase, domain 2"/>
    <property type="match status" value="2"/>
</dbReference>
<sequence length="304" mass="34475">MLTVKPLDHDRVGIPANDQLGVMNMKPATEVLARLVCLPGLLCSVLLPASFGYCQDALATANRNELSASLRQDRSETYFQYSIWGAFVNKVFEGDLSVAEMKKRGDVGLGSYTLLEGELVMLDGIPYRIEETGVVSVPKDEDKIVYANAAFFDEDASFEIPEINNYEMLRQIIRDRLPSLNYFYAFKITGTFESMKCGGLSRQEPPFKDGLDILIPNRPVFERQNFKGTLIGFYCPGFIGDINVEGFHFHFISDDKQFGGHAMEFKAKDLHVAIDKMKQYTFVLPESEKFEAVEFDKQFQYQQK</sequence>